<dbReference type="PANTHER" id="PTHR34216:SF11">
    <property type="entry name" value="CHITOOLIGOSACCHARIDE DEACETYLASE"/>
    <property type="match status" value="1"/>
</dbReference>
<comment type="caution">
    <text evidence="3">The sequence shown here is derived from an EMBL/GenBank/DDBJ whole genome shotgun (WGS) entry which is preliminary data.</text>
</comment>
<dbReference type="GO" id="GO:0016810">
    <property type="term" value="F:hydrolase activity, acting on carbon-nitrogen (but not peptide) bonds"/>
    <property type="evidence" value="ECO:0007669"/>
    <property type="project" value="InterPro"/>
</dbReference>
<dbReference type="PANTHER" id="PTHR34216">
    <property type="match status" value="1"/>
</dbReference>
<dbReference type="AlphaFoldDB" id="A0A4U3KYA1"/>
<dbReference type="Pfam" id="PF01522">
    <property type="entry name" value="Polysacc_deac_1"/>
    <property type="match status" value="1"/>
</dbReference>
<dbReference type="CDD" id="cd10967">
    <property type="entry name" value="CE4_GLA_like_6s"/>
    <property type="match status" value="1"/>
</dbReference>
<dbReference type="PROSITE" id="PS51677">
    <property type="entry name" value="NODB"/>
    <property type="match status" value="1"/>
</dbReference>
<organism evidence="3 4">
    <name type="scientific">Ilyomonas limi</name>
    <dbReference type="NCBI Taxonomy" id="2575867"/>
    <lineage>
        <taxon>Bacteria</taxon>
        <taxon>Pseudomonadati</taxon>
        <taxon>Bacteroidota</taxon>
        <taxon>Chitinophagia</taxon>
        <taxon>Chitinophagales</taxon>
        <taxon>Chitinophagaceae</taxon>
        <taxon>Ilyomonas</taxon>
    </lineage>
</organism>
<keyword evidence="4" id="KW-1185">Reference proteome</keyword>
<dbReference type="Proteomes" id="UP000305848">
    <property type="component" value="Unassembled WGS sequence"/>
</dbReference>
<sequence>MAGIVGVNAIAQNTTTWQGRQCAVVLTYDDALNVDLDNAIPALDSLGLKATFYLSGYSGTLDTRLKDWRAAAANGHELANHTLFHPCTGSLPGRGFVTSDYDLDNYSVRKITDEIRMTNAFLKAMDGKTERTFAYPCGDTKIHDTAYIEWVKNDFVAARGTQPEMPAIDTIDLYNIGCYAINGQTGAELIALVKQAMEKHTLLVFLFHGVGGGHSLNVSLPAHSELLHFLKQNEKNIWIAPMLQVAEYIKQFQTGLK</sequence>
<dbReference type="EMBL" id="SZQL01000014">
    <property type="protein sequence ID" value="TKK66734.1"/>
    <property type="molecule type" value="Genomic_DNA"/>
</dbReference>
<evidence type="ECO:0000256" key="1">
    <source>
        <dbReference type="ARBA" id="ARBA00022729"/>
    </source>
</evidence>
<dbReference type="GO" id="GO:0005975">
    <property type="term" value="P:carbohydrate metabolic process"/>
    <property type="evidence" value="ECO:0007669"/>
    <property type="project" value="InterPro"/>
</dbReference>
<feature type="domain" description="NodB homology" evidence="2">
    <location>
        <begin position="22"/>
        <end position="240"/>
    </location>
</feature>
<dbReference type="OrthoDB" id="9806342at2"/>
<dbReference type="SUPFAM" id="SSF88713">
    <property type="entry name" value="Glycoside hydrolase/deacetylase"/>
    <property type="match status" value="1"/>
</dbReference>
<keyword evidence="1" id="KW-0732">Signal</keyword>
<evidence type="ECO:0000259" key="2">
    <source>
        <dbReference type="PROSITE" id="PS51677"/>
    </source>
</evidence>
<dbReference type="Gene3D" id="3.20.20.370">
    <property type="entry name" value="Glycoside hydrolase/deacetylase"/>
    <property type="match status" value="1"/>
</dbReference>
<dbReference type="InterPro" id="IPR002509">
    <property type="entry name" value="NODB_dom"/>
</dbReference>
<reference evidence="3 4" key="1">
    <citation type="submission" date="2019-05" db="EMBL/GenBank/DDBJ databases">
        <title>Panacibacter sp. strain 17mud1-8 Genome sequencing and assembly.</title>
        <authorList>
            <person name="Chhetri G."/>
        </authorList>
    </citation>
    <scope>NUCLEOTIDE SEQUENCE [LARGE SCALE GENOMIC DNA]</scope>
    <source>
        <strain evidence="3 4">17mud1-8</strain>
    </source>
</reference>
<proteinExistence type="predicted"/>
<accession>A0A4U3KYA1</accession>
<gene>
    <name evidence="3" type="ORF">FC093_16315</name>
</gene>
<dbReference type="InterPro" id="IPR051398">
    <property type="entry name" value="Polysacch_Deacetylase"/>
</dbReference>
<name>A0A4U3KYA1_9BACT</name>
<protein>
    <submittedName>
        <fullName evidence="3">Chitooligosaccharide deacetylase</fullName>
    </submittedName>
</protein>
<evidence type="ECO:0000313" key="3">
    <source>
        <dbReference type="EMBL" id="TKK66734.1"/>
    </source>
</evidence>
<evidence type="ECO:0000313" key="4">
    <source>
        <dbReference type="Proteomes" id="UP000305848"/>
    </source>
</evidence>
<dbReference type="InterPro" id="IPR011330">
    <property type="entry name" value="Glyco_hydro/deAcase_b/a-brl"/>
</dbReference>